<gene>
    <name evidence="8" type="ORF">WJX73_007437</name>
</gene>
<dbReference type="PANTHER" id="PTHR12106">
    <property type="entry name" value="SORTILIN RELATED"/>
    <property type="match status" value="1"/>
</dbReference>
<dbReference type="SMART" id="SM00602">
    <property type="entry name" value="VPS10"/>
    <property type="match status" value="1"/>
</dbReference>
<feature type="domain" description="VPS10" evidence="7">
    <location>
        <begin position="112"/>
        <end position="862"/>
    </location>
</feature>
<sequence length="945" mass="103833">MCLYLRKIFEKASAGSEYKSNIVGRSATAPDSNEIKMARNLPEQLFEIVLVIACVASSSLVAPALAQNETCQPKAYPQTGDLPKAVTFGTTIEELHWMGFESEADKYVFAITAAIDFDGGGEVWRSDNFGAADSWKNVSADLEGFYNSTFLTGVYQLHHFWKNPERILLQGAGTSNWVSVDFGERWQRVDTPGSTIGFWTQIKLHSTQPEWMLALVRRNTCFRPQSAALDKWCNTDLFVSQDFGRSWSNLTDNSQGRIAAFVDFDWGSDLYRWGEANDTIRDETIFATAYEDPKHIKGPLPNWDKNVHYVVSHDFFKTSHEKVVSCGNQFDIINGQVYLAVPNNCPEGPNGEKKKLNSAQQISATVGMYVSDSMGMNFREACLPSGDLDLGYHMWQTPFNGTYLVTRHSEDSLAAANAPVSTVYSSGKLRGAALGLSIHRLPFGAMPVRHACHAGPVVKNHGGSAGVFSTSLGNVYRRGKHPDFVSLDGAPGMFIANSLGFQALASAAFHYSTDPTDYEKYVQTRVSYNGGAHWNLLNKPSQFNHPQCDLCTHQAGAGRYGNYTCQLHLHGPSSWASGEGKLPGLHTHWTAPGLVMAVGSVGEYLSFARDYTCTYLSRDGGETWTDIDTRATVFEFGDQGGILIKASHQSEESTDTVEFSLDQGSCWHSVKLSEAIDVIGIRVEPTAASHIFLVHGEACFKDDDHPNCTHTDVGTRPPGKLFSLDLQHIVGNEWKTCGDDAYEQFSYPTPDRCLMGRNLTAERRKADAACFNGRDWSPKGWDTPCNCSMIDTQCDYGYNLHYRNGSWVCLPEPGFNPQACPLIHDHTYTVSETGLRLLGGDSCANVSLVIPDTDGRGRSNHPFRHGFPRWATVTLLLLGTVAVIAVLAVYMKGRADNSSGDSYSSGGGGMMGVVAGGIEWVRSKLPGGRNRQDQSYFQPLSGGEE</sequence>
<dbReference type="Gene3D" id="2.10.70.80">
    <property type="match status" value="1"/>
</dbReference>
<evidence type="ECO:0000256" key="5">
    <source>
        <dbReference type="SAM" id="MobiDB-lite"/>
    </source>
</evidence>
<evidence type="ECO:0000256" key="3">
    <source>
        <dbReference type="ARBA" id="ARBA00023136"/>
    </source>
</evidence>
<dbReference type="Gene3D" id="2.130.10.10">
    <property type="entry name" value="YVTN repeat-like/Quinoprotein amine dehydrogenase"/>
    <property type="match status" value="2"/>
</dbReference>
<name>A0AAW1PE90_9CHLO</name>
<dbReference type="InterPro" id="IPR015943">
    <property type="entry name" value="WD40/YVTN_repeat-like_dom_sf"/>
</dbReference>
<accession>A0AAW1PE90</accession>
<keyword evidence="9" id="KW-1185">Reference proteome</keyword>
<dbReference type="GO" id="GO:0005794">
    <property type="term" value="C:Golgi apparatus"/>
    <property type="evidence" value="ECO:0007669"/>
    <property type="project" value="TreeGrafter"/>
</dbReference>
<keyword evidence="6" id="KW-1133">Transmembrane helix</keyword>
<comment type="caution">
    <text evidence="8">The sequence shown here is derived from an EMBL/GenBank/DDBJ whole genome shotgun (WGS) entry which is preliminary data.</text>
</comment>
<dbReference type="InterPro" id="IPR050310">
    <property type="entry name" value="VPS10-sortilin"/>
</dbReference>
<keyword evidence="6" id="KW-0812">Transmembrane</keyword>
<dbReference type="Pfam" id="PF15902">
    <property type="entry name" value="Sortilin-Vps10"/>
    <property type="match status" value="2"/>
</dbReference>
<evidence type="ECO:0000256" key="2">
    <source>
        <dbReference type="ARBA" id="ARBA00022737"/>
    </source>
</evidence>
<dbReference type="Proteomes" id="UP001465755">
    <property type="component" value="Unassembled WGS sequence"/>
</dbReference>
<dbReference type="EMBL" id="JALJOQ010000038">
    <property type="protein sequence ID" value="KAK9806438.1"/>
    <property type="molecule type" value="Genomic_DNA"/>
</dbReference>
<comment type="subcellular location">
    <subcellularLocation>
        <location evidence="1">Membrane</location>
    </subcellularLocation>
</comment>
<evidence type="ECO:0000313" key="8">
    <source>
        <dbReference type="EMBL" id="KAK9806438.1"/>
    </source>
</evidence>
<keyword evidence="2" id="KW-0677">Repeat</keyword>
<dbReference type="InterPro" id="IPR031777">
    <property type="entry name" value="Sortilin_C"/>
</dbReference>
<feature type="transmembrane region" description="Helical" evidence="6">
    <location>
        <begin position="870"/>
        <end position="890"/>
    </location>
</feature>
<evidence type="ECO:0000256" key="4">
    <source>
        <dbReference type="ARBA" id="ARBA00023180"/>
    </source>
</evidence>
<dbReference type="InterPro" id="IPR006581">
    <property type="entry name" value="VPS10"/>
</dbReference>
<dbReference type="AlphaFoldDB" id="A0AAW1PE90"/>
<reference evidence="8 9" key="1">
    <citation type="journal article" date="2024" name="Nat. Commun.">
        <title>Phylogenomics reveals the evolutionary origins of lichenization in chlorophyte algae.</title>
        <authorList>
            <person name="Puginier C."/>
            <person name="Libourel C."/>
            <person name="Otte J."/>
            <person name="Skaloud P."/>
            <person name="Haon M."/>
            <person name="Grisel S."/>
            <person name="Petersen M."/>
            <person name="Berrin J.G."/>
            <person name="Delaux P.M."/>
            <person name="Dal Grande F."/>
            <person name="Keller J."/>
        </authorList>
    </citation>
    <scope>NUCLEOTIDE SEQUENCE [LARGE SCALE GENOMIC DNA]</scope>
    <source>
        <strain evidence="8 9">SAG 2036</strain>
    </source>
</reference>
<dbReference type="Gene3D" id="3.30.60.270">
    <property type="match status" value="1"/>
</dbReference>
<keyword evidence="4" id="KW-0325">Glycoprotein</keyword>
<dbReference type="InterPro" id="IPR031778">
    <property type="entry name" value="Sortilin_N"/>
</dbReference>
<evidence type="ECO:0000259" key="7">
    <source>
        <dbReference type="SMART" id="SM00602"/>
    </source>
</evidence>
<dbReference type="GO" id="GO:0006892">
    <property type="term" value="P:post-Golgi vesicle-mediated transport"/>
    <property type="evidence" value="ECO:0007669"/>
    <property type="project" value="TreeGrafter"/>
</dbReference>
<proteinExistence type="predicted"/>
<evidence type="ECO:0000256" key="6">
    <source>
        <dbReference type="SAM" id="Phobius"/>
    </source>
</evidence>
<dbReference type="Pfam" id="PF15901">
    <property type="entry name" value="Sortilin_C"/>
    <property type="match status" value="1"/>
</dbReference>
<evidence type="ECO:0000256" key="1">
    <source>
        <dbReference type="ARBA" id="ARBA00004370"/>
    </source>
</evidence>
<feature type="region of interest" description="Disordered" evidence="5">
    <location>
        <begin position="924"/>
        <end position="945"/>
    </location>
</feature>
<dbReference type="GO" id="GO:0016020">
    <property type="term" value="C:membrane"/>
    <property type="evidence" value="ECO:0007669"/>
    <property type="project" value="UniProtKB-SubCell"/>
</dbReference>
<keyword evidence="3 6" id="KW-0472">Membrane</keyword>
<dbReference type="PANTHER" id="PTHR12106:SF27">
    <property type="entry name" value="SORTILIN-RELATED RECEPTOR"/>
    <property type="match status" value="1"/>
</dbReference>
<protein>
    <recommendedName>
        <fullName evidence="7">VPS10 domain-containing protein</fullName>
    </recommendedName>
</protein>
<evidence type="ECO:0000313" key="9">
    <source>
        <dbReference type="Proteomes" id="UP001465755"/>
    </source>
</evidence>
<organism evidence="8 9">
    <name type="scientific">Symbiochloris irregularis</name>
    <dbReference type="NCBI Taxonomy" id="706552"/>
    <lineage>
        <taxon>Eukaryota</taxon>
        <taxon>Viridiplantae</taxon>
        <taxon>Chlorophyta</taxon>
        <taxon>core chlorophytes</taxon>
        <taxon>Trebouxiophyceae</taxon>
        <taxon>Trebouxiales</taxon>
        <taxon>Trebouxiaceae</taxon>
        <taxon>Symbiochloris</taxon>
    </lineage>
</organism>
<dbReference type="SUPFAM" id="SSF110296">
    <property type="entry name" value="Oligoxyloglucan reducing end-specific cellobiohydrolase"/>
    <property type="match status" value="1"/>
</dbReference>